<protein>
    <submittedName>
        <fullName evidence="2">Uncharacterized protein</fullName>
    </submittedName>
</protein>
<dbReference type="Proteomes" id="UP000799777">
    <property type="component" value="Unassembled WGS sequence"/>
</dbReference>
<proteinExistence type="predicted"/>
<accession>A0A9P4H0B6</accession>
<dbReference type="PANTHER" id="PTHR37540">
    <property type="entry name" value="TRANSCRIPTION FACTOR (ACR-2), PUTATIVE-RELATED-RELATED"/>
    <property type="match status" value="1"/>
</dbReference>
<dbReference type="AlphaFoldDB" id="A0A9P4H0B6"/>
<organism evidence="2 3">
    <name type="scientific">Setomelanomma holmii</name>
    <dbReference type="NCBI Taxonomy" id="210430"/>
    <lineage>
        <taxon>Eukaryota</taxon>
        <taxon>Fungi</taxon>
        <taxon>Dikarya</taxon>
        <taxon>Ascomycota</taxon>
        <taxon>Pezizomycotina</taxon>
        <taxon>Dothideomycetes</taxon>
        <taxon>Pleosporomycetidae</taxon>
        <taxon>Pleosporales</taxon>
        <taxon>Pleosporineae</taxon>
        <taxon>Phaeosphaeriaceae</taxon>
        <taxon>Setomelanomma</taxon>
    </lineage>
</organism>
<evidence type="ECO:0000313" key="3">
    <source>
        <dbReference type="Proteomes" id="UP000799777"/>
    </source>
</evidence>
<comment type="caution">
    <text evidence="2">The sequence shown here is derived from an EMBL/GenBank/DDBJ whole genome shotgun (WGS) entry which is preliminary data.</text>
</comment>
<evidence type="ECO:0000256" key="1">
    <source>
        <dbReference type="SAM" id="MobiDB-lite"/>
    </source>
</evidence>
<sequence length="603" mass="67372">MSNTTSEEQPKSQTQFMFIDSSNGGINAKPDKVVRSFVMKSARHKKIWSTRPKSEIIEQAINIKRKRRLSSRKDNTRSTASPGSIRSDSIFSSNSGGWTCQSLLSSFTSPSAEYETAVDVYDFLQPRQVQSPRQETFDARVLRSFDCLVVCLDPKAERLLHQFVQAASPRLIPIDPYRSSEGAALSWATACIQSPIGAPFIYAALTSSSRAAQVESEIYKWRAMSEVNGLLSDLRTSTNDVTIAAVLMLLAIEEADLADPRRRGDDRESSVSVDDAHHNGLKTMIRQRGGLAALSRNRCLQVCLLMHSVAQSITTFKQPYALLVEANGQIEDYAISTNRTPREFVDILQVFRDLGVDRSLLKILFAVTAFSADLSAWYDVGTCKIDALELQKHASLLMYRLFDWSQHNEQKEGTELSPTKLVDQSICLASLVFMVHATEPNATTCGARLSRIVNKLRHDLEQTTVYQWNKAPSVLFWVLTIGTLGATSLKKGIKRVRSDSDLAFFQQQMRSAFIGDIPAHPISTEQLLDQLHLCLWIPSVFDERAKSLWASMGLRGFSFLDPEDTSSSEGEQMVEEDYALGKSTALRFFTNETHAFSRTSSCQ</sequence>
<feature type="region of interest" description="Disordered" evidence="1">
    <location>
        <begin position="67"/>
        <end position="88"/>
    </location>
</feature>
<reference evidence="2" key="1">
    <citation type="journal article" date="2020" name="Stud. Mycol.">
        <title>101 Dothideomycetes genomes: a test case for predicting lifestyles and emergence of pathogens.</title>
        <authorList>
            <person name="Haridas S."/>
            <person name="Albert R."/>
            <person name="Binder M."/>
            <person name="Bloem J."/>
            <person name="Labutti K."/>
            <person name="Salamov A."/>
            <person name="Andreopoulos B."/>
            <person name="Baker S."/>
            <person name="Barry K."/>
            <person name="Bills G."/>
            <person name="Bluhm B."/>
            <person name="Cannon C."/>
            <person name="Castanera R."/>
            <person name="Culley D."/>
            <person name="Daum C."/>
            <person name="Ezra D."/>
            <person name="Gonzalez J."/>
            <person name="Henrissat B."/>
            <person name="Kuo A."/>
            <person name="Liang C."/>
            <person name="Lipzen A."/>
            <person name="Lutzoni F."/>
            <person name="Magnuson J."/>
            <person name="Mondo S."/>
            <person name="Nolan M."/>
            <person name="Ohm R."/>
            <person name="Pangilinan J."/>
            <person name="Park H.-J."/>
            <person name="Ramirez L."/>
            <person name="Alfaro M."/>
            <person name="Sun H."/>
            <person name="Tritt A."/>
            <person name="Yoshinaga Y."/>
            <person name="Zwiers L.-H."/>
            <person name="Turgeon B."/>
            <person name="Goodwin S."/>
            <person name="Spatafora J."/>
            <person name="Crous P."/>
            <person name="Grigoriev I."/>
        </authorList>
    </citation>
    <scope>NUCLEOTIDE SEQUENCE</scope>
    <source>
        <strain evidence="2">CBS 110217</strain>
    </source>
</reference>
<name>A0A9P4H0B6_9PLEO</name>
<dbReference type="OrthoDB" id="5386330at2759"/>
<feature type="region of interest" description="Disordered" evidence="1">
    <location>
        <begin position="1"/>
        <end position="23"/>
    </location>
</feature>
<dbReference type="PANTHER" id="PTHR37540:SF5">
    <property type="entry name" value="TRANSCRIPTION FACTOR DOMAIN-CONTAINING PROTEIN"/>
    <property type="match status" value="1"/>
</dbReference>
<gene>
    <name evidence="2" type="ORF">EK21DRAFT_104070</name>
</gene>
<keyword evidence="3" id="KW-1185">Reference proteome</keyword>
<dbReference type="EMBL" id="ML978270">
    <property type="protein sequence ID" value="KAF2025257.1"/>
    <property type="molecule type" value="Genomic_DNA"/>
</dbReference>
<evidence type="ECO:0000313" key="2">
    <source>
        <dbReference type="EMBL" id="KAF2025257.1"/>
    </source>
</evidence>